<protein>
    <submittedName>
        <fullName evidence="2">Uncharacterized protein</fullName>
    </submittedName>
</protein>
<gene>
    <name evidence="2" type="ORF">IU449_26975</name>
</gene>
<evidence type="ECO:0000313" key="3">
    <source>
        <dbReference type="Proteomes" id="UP000707731"/>
    </source>
</evidence>
<proteinExistence type="predicted"/>
<keyword evidence="3" id="KW-1185">Reference proteome</keyword>
<reference evidence="2 3" key="1">
    <citation type="submission" date="2020-10" db="EMBL/GenBank/DDBJ databases">
        <title>Identification of Nocardia species via Next-generation sequencing and recognition of intraspecies genetic diversity.</title>
        <authorList>
            <person name="Li P."/>
            <person name="Li P."/>
            <person name="Lu B."/>
        </authorList>
    </citation>
    <scope>NUCLEOTIDE SEQUENCE [LARGE SCALE GENOMIC DNA]</scope>
    <source>
        <strain evidence="2 3">BJ06-0143</strain>
    </source>
</reference>
<feature type="region of interest" description="Disordered" evidence="1">
    <location>
        <begin position="54"/>
        <end position="105"/>
    </location>
</feature>
<accession>A0ABS0DI87</accession>
<sequence length="105" mass="12037">MSHELTIIRAVGSRHQAVCACGETFKGDLPEQARLGWYMHRIHAIKPACTAPNKKRYGTRQEAENAISRQLRRATPGRRPIHAYRCRSGQHWHTTSNPEHQKRTA</sequence>
<organism evidence="2 3">
    <name type="scientific">Nocardia higoensis</name>
    <dbReference type="NCBI Taxonomy" id="228599"/>
    <lineage>
        <taxon>Bacteria</taxon>
        <taxon>Bacillati</taxon>
        <taxon>Actinomycetota</taxon>
        <taxon>Actinomycetes</taxon>
        <taxon>Mycobacteriales</taxon>
        <taxon>Nocardiaceae</taxon>
        <taxon>Nocardia</taxon>
    </lineage>
</organism>
<dbReference type="Proteomes" id="UP000707731">
    <property type="component" value="Unassembled WGS sequence"/>
</dbReference>
<feature type="compositionally biased region" description="Basic residues" evidence="1">
    <location>
        <begin position="70"/>
        <end position="90"/>
    </location>
</feature>
<name>A0ABS0DI87_9NOCA</name>
<evidence type="ECO:0000313" key="2">
    <source>
        <dbReference type="EMBL" id="MBF6358144.1"/>
    </source>
</evidence>
<comment type="caution">
    <text evidence="2">The sequence shown here is derived from an EMBL/GenBank/DDBJ whole genome shotgun (WGS) entry which is preliminary data.</text>
</comment>
<evidence type="ECO:0000256" key="1">
    <source>
        <dbReference type="SAM" id="MobiDB-lite"/>
    </source>
</evidence>
<dbReference type="EMBL" id="JADLQN010000010">
    <property type="protein sequence ID" value="MBF6358144.1"/>
    <property type="molecule type" value="Genomic_DNA"/>
</dbReference>
<dbReference type="RefSeq" id="WP_195004983.1">
    <property type="nucleotide sequence ID" value="NZ_JADLQN010000010.1"/>
</dbReference>